<evidence type="ECO:0000313" key="2">
    <source>
        <dbReference type="Proteomes" id="UP001355298"/>
    </source>
</evidence>
<accession>A0ABU6IQV2</accession>
<protein>
    <submittedName>
        <fullName evidence="1">Uncharacterized protein</fullName>
    </submittedName>
</protein>
<reference evidence="1 2" key="1">
    <citation type="submission" date="2024-01" db="EMBL/GenBank/DDBJ databases">
        <title>The strains designed SYSU M86414 and SYSU M84420 isolated from the marine sediment in San Sha City (Hainan Province, China).</title>
        <authorList>
            <person name="Guo D."/>
        </authorList>
    </citation>
    <scope>NUCLEOTIDE SEQUENCE [LARGE SCALE GENOMIC DNA]</scope>
    <source>
        <strain evidence="1 2">SYSU M84420</strain>
    </source>
</reference>
<dbReference type="RefSeq" id="WP_326278518.1">
    <property type="nucleotide sequence ID" value="NZ_JAYKYV010000006.1"/>
</dbReference>
<proteinExistence type="predicted"/>
<dbReference type="EMBL" id="JAYMGW010000006">
    <property type="protein sequence ID" value="MEC4265492.1"/>
    <property type="molecule type" value="Genomic_DNA"/>
</dbReference>
<evidence type="ECO:0000313" key="1">
    <source>
        <dbReference type="EMBL" id="MEC4265492.1"/>
    </source>
</evidence>
<name>A0ABU6IQV2_9FLAO</name>
<keyword evidence="2" id="KW-1185">Reference proteome</keyword>
<dbReference type="Proteomes" id="UP001355298">
    <property type="component" value="Unassembled WGS sequence"/>
</dbReference>
<organism evidence="1 2">
    <name type="scientific">Flagellimonas halotolerans</name>
    <dbReference type="NCBI Taxonomy" id="3112164"/>
    <lineage>
        <taxon>Bacteria</taxon>
        <taxon>Pseudomonadati</taxon>
        <taxon>Bacteroidota</taxon>
        <taxon>Flavobacteriia</taxon>
        <taxon>Flavobacteriales</taxon>
        <taxon>Flavobacteriaceae</taxon>
        <taxon>Flagellimonas</taxon>
    </lineage>
</organism>
<sequence length="189" mass="22555">MDKYQNKFIYNEIWTLTFGAAFQRANVYVKGAKSDEKKKFKKYLQQFIETDILPVYQNNNKIDDKTHIHQIKSISDASHGYIRSNILSNNHRLNFGVSQKLLNLLLKYLWCLFDYPEPPHFPLDRRIQESLFVLAKKSNILPKSIVSWTQINDSDDYMAIIEYIRVNFLNNQTLSQFELEHFERRRNQS</sequence>
<comment type="caution">
    <text evidence="1">The sequence shown here is derived from an EMBL/GenBank/DDBJ whole genome shotgun (WGS) entry which is preliminary data.</text>
</comment>
<gene>
    <name evidence="1" type="ORF">VOP03_09055</name>
</gene>